<organism evidence="2 3">
    <name type="scientific">Ensete ventricosum</name>
    <name type="common">Abyssinian banana</name>
    <name type="synonym">Musa ensete</name>
    <dbReference type="NCBI Taxonomy" id="4639"/>
    <lineage>
        <taxon>Eukaryota</taxon>
        <taxon>Viridiplantae</taxon>
        <taxon>Streptophyta</taxon>
        <taxon>Embryophyta</taxon>
        <taxon>Tracheophyta</taxon>
        <taxon>Spermatophyta</taxon>
        <taxon>Magnoliopsida</taxon>
        <taxon>Liliopsida</taxon>
        <taxon>Zingiberales</taxon>
        <taxon>Musaceae</taxon>
        <taxon>Ensete</taxon>
    </lineage>
</organism>
<evidence type="ECO:0000313" key="3">
    <source>
        <dbReference type="Proteomes" id="UP000287651"/>
    </source>
</evidence>
<dbReference type="Proteomes" id="UP000287651">
    <property type="component" value="Unassembled WGS sequence"/>
</dbReference>
<evidence type="ECO:0000313" key="2">
    <source>
        <dbReference type="EMBL" id="RRT76233.1"/>
    </source>
</evidence>
<gene>
    <name evidence="2" type="ORF">B296_00029096</name>
</gene>
<feature type="non-terminal residue" evidence="2">
    <location>
        <position position="193"/>
    </location>
</feature>
<sequence length="193" mass="22140">MLFSTVLNKVFHVAVVSARYHAKLIGNGRFRSSPADFERYQRGREKQKEGEEEENLEISSTDPSPAGDFFSPHREKKCLLAWGEGTRRRMVRGSNRTELSMDMAKHEATTELGLMCSIPICTAWYVRYISVCQVTGTRIAHYRAVSPKLTVGGRFRPSMVDFGRWQSIEGEEERRKKKEEKKKEYLASSSLAR</sequence>
<name>A0A427AIZ5_ENSVE</name>
<evidence type="ECO:0000256" key="1">
    <source>
        <dbReference type="SAM" id="MobiDB-lite"/>
    </source>
</evidence>
<feature type="compositionally biased region" description="Basic and acidic residues" evidence="1">
    <location>
        <begin position="36"/>
        <end position="49"/>
    </location>
</feature>
<reference evidence="2 3" key="1">
    <citation type="journal article" date="2014" name="Agronomy (Basel)">
        <title>A Draft Genome Sequence for Ensete ventricosum, the Drought-Tolerant Tree Against Hunger.</title>
        <authorList>
            <person name="Harrison J."/>
            <person name="Moore K.A."/>
            <person name="Paszkiewicz K."/>
            <person name="Jones T."/>
            <person name="Grant M."/>
            <person name="Ambacheew D."/>
            <person name="Muzemil S."/>
            <person name="Studholme D.J."/>
        </authorList>
    </citation>
    <scope>NUCLEOTIDE SEQUENCE [LARGE SCALE GENOMIC DNA]</scope>
</reference>
<comment type="caution">
    <text evidence="2">The sequence shown here is derived from an EMBL/GenBank/DDBJ whole genome shotgun (WGS) entry which is preliminary data.</text>
</comment>
<dbReference type="AlphaFoldDB" id="A0A427AIZ5"/>
<accession>A0A427AIZ5</accession>
<feature type="region of interest" description="Disordered" evidence="1">
    <location>
        <begin position="170"/>
        <end position="193"/>
    </location>
</feature>
<protein>
    <submittedName>
        <fullName evidence="2">Uncharacterized protein</fullName>
    </submittedName>
</protein>
<dbReference type="EMBL" id="AMZH03002251">
    <property type="protein sequence ID" value="RRT76233.1"/>
    <property type="molecule type" value="Genomic_DNA"/>
</dbReference>
<proteinExistence type="predicted"/>
<feature type="region of interest" description="Disordered" evidence="1">
    <location>
        <begin position="36"/>
        <end position="67"/>
    </location>
</feature>